<evidence type="ECO:0000256" key="1">
    <source>
        <dbReference type="SAM" id="MobiDB-lite"/>
    </source>
</evidence>
<feature type="compositionally biased region" description="Basic residues" evidence="1">
    <location>
        <begin position="436"/>
        <end position="448"/>
    </location>
</feature>
<feature type="compositionally biased region" description="Pro residues" evidence="1">
    <location>
        <begin position="602"/>
        <end position="618"/>
    </location>
</feature>
<dbReference type="PANTHER" id="PTHR42081:SF1">
    <property type="entry name" value="ZINC FINGER PROTEIN DHHC DOMAIN CONTAINING PROTEIN"/>
    <property type="match status" value="1"/>
</dbReference>
<dbReference type="Pfam" id="PF26118">
    <property type="entry name" value="DUF8035"/>
    <property type="match status" value="1"/>
</dbReference>
<comment type="caution">
    <text evidence="3">The sequence shown here is derived from an EMBL/GenBank/DDBJ whole genome shotgun (WGS) entry which is preliminary data.</text>
</comment>
<gene>
    <name evidence="3" type="ORF">N7468_003475</name>
</gene>
<feature type="compositionally biased region" description="Basic and acidic residues" evidence="1">
    <location>
        <begin position="32"/>
        <end position="43"/>
    </location>
</feature>
<proteinExistence type="predicted"/>
<feature type="region of interest" description="Disordered" evidence="1">
    <location>
        <begin position="141"/>
        <end position="179"/>
    </location>
</feature>
<dbReference type="AlphaFoldDB" id="A0A9W9P775"/>
<feature type="compositionally biased region" description="Basic and acidic residues" evidence="1">
    <location>
        <begin position="361"/>
        <end position="382"/>
    </location>
</feature>
<name>A0A9W9P775_9EURO</name>
<dbReference type="InterPro" id="IPR058348">
    <property type="entry name" value="DUF8035"/>
</dbReference>
<feature type="compositionally biased region" description="Polar residues" evidence="1">
    <location>
        <begin position="1"/>
        <end position="29"/>
    </location>
</feature>
<feature type="compositionally biased region" description="Basic residues" evidence="1">
    <location>
        <begin position="383"/>
        <end position="395"/>
    </location>
</feature>
<organism evidence="3 4">
    <name type="scientific">Penicillium chermesinum</name>
    <dbReference type="NCBI Taxonomy" id="63820"/>
    <lineage>
        <taxon>Eukaryota</taxon>
        <taxon>Fungi</taxon>
        <taxon>Dikarya</taxon>
        <taxon>Ascomycota</taxon>
        <taxon>Pezizomycotina</taxon>
        <taxon>Eurotiomycetes</taxon>
        <taxon>Eurotiomycetidae</taxon>
        <taxon>Eurotiales</taxon>
        <taxon>Aspergillaceae</taxon>
        <taxon>Penicillium</taxon>
    </lineage>
</organism>
<feature type="region of interest" description="Disordered" evidence="1">
    <location>
        <begin position="549"/>
        <end position="650"/>
    </location>
</feature>
<feature type="compositionally biased region" description="Basic and acidic residues" evidence="1">
    <location>
        <begin position="466"/>
        <end position="475"/>
    </location>
</feature>
<sequence length="650" mass="73871">MTYYRSLSPSNSRHQSGPRASTGTVQLGSSYDHYDPHRSRYESDGYTSNPDTPAPTDTLPVDLQSAQNTQFNPNPGTEATQHREWNTITRLASQCLPLTFVLSSARVMAPLPAPWPPIRVNTLSRTIPHSRHRRVYSTDYASDTGRYGAHGSKHRSSGHGSYHVHAQNPRRHHTGWSKGEDIDSYDAYSYTTPREQFDRDCPVKPRRTGRTSLDRPLSMTVMDEDPRFSGSVSRGRHHGPPPTSWGLDKLDSLDREGRPRSARPEDQHRSGSKSRAHDRALVALSHGSEDEYDSYSDGHRRRHRRQENDLALAGLGAGLGTAALAGYSDMSDYDYPGVRRHHRRPRDDERDYHPSGSTSRELLDNNGERSKKLYLEPSDYHDRRSRSRRRSRHRPTGSSGGFTDDEDLREYKRQPSADPRYRHSSTDTSEDERPSGRHHRARSHRSSSRRLPDDRSYHSSSSRQSLPHDSKDDLKTPITVEPAAPKAPEAPPKGILKTPRASFPEEKNPVREGVAPLKDATKKGNERYEERPEYVIVLRVLSKEEIQAYAVKTQEIRDARHKDQTRDRRRRIEASQRDRPGEMTSSDDEEERDEKHRQEQPQPQPQPQPRLEAPPAPPSNQTSLPFHTRAANPLVQGTEGLRPTPSMAQV</sequence>
<feature type="region of interest" description="Disordered" evidence="1">
    <location>
        <begin position="193"/>
        <end position="305"/>
    </location>
</feature>
<dbReference type="RefSeq" id="XP_058331775.1">
    <property type="nucleotide sequence ID" value="XM_058472772.1"/>
</dbReference>
<reference evidence="3" key="2">
    <citation type="journal article" date="2023" name="IMA Fungus">
        <title>Comparative genomic study of the Penicillium genus elucidates a diverse pangenome and 15 lateral gene transfer events.</title>
        <authorList>
            <person name="Petersen C."/>
            <person name="Sorensen T."/>
            <person name="Nielsen M.R."/>
            <person name="Sondergaard T.E."/>
            <person name="Sorensen J.L."/>
            <person name="Fitzpatrick D.A."/>
            <person name="Frisvad J.C."/>
            <person name="Nielsen K.L."/>
        </authorList>
    </citation>
    <scope>NUCLEOTIDE SEQUENCE</scope>
    <source>
        <strain evidence="3">IBT 19713</strain>
    </source>
</reference>
<feature type="region of interest" description="Disordered" evidence="1">
    <location>
        <begin position="328"/>
        <end position="531"/>
    </location>
</feature>
<dbReference type="EMBL" id="JAPQKS010000003">
    <property type="protein sequence ID" value="KAJ5238856.1"/>
    <property type="molecule type" value="Genomic_DNA"/>
</dbReference>
<feature type="compositionally biased region" description="Basic and acidic residues" evidence="1">
    <location>
        <begin position="409"/>
        <end position="435"/>
    </location>
</feature>
<dbReference type="GeneID" id="83200075"/>
<feature type="compositionally biased region" description="Basic and acidic residues" evidence="1">
    <location>
        <begin position="554"/>
        <end position="581"/>
    </location>
</feature>
<feature type="compositionally biased region" description="Basic and acidic residues" evidence="1">
    <location>
        <begin position="248"/>
        <end position="280"/>
    </location>
</feature>
<keyword evidence="4" id="KW-1185">Reference proteome</keyword>
<protein>
    <recommendedName>
        <fullName evidence="2">DUF8035 domain-containing protein</fullName>
    </recommendedName>
</protein>
<feature type="compositionally biased region" description="Basic and acidic residues" evidence="1">
    <location>
        <begin position="519"/>
        <end position="531"/>
    </location>
</feature>
<evidence type="ECO:0000313" key="3">
    <source>
        <dbReference type="EMBL" id="KAJ5238856.1"/>
    </source>
</evidence>
<dbReference type="OrthoDB" id="5418088at2759"/>
<accession>A0A9W9P775</accession>
<dbReference type="Proteomes" id="UP001150941">
    <property type="component" value="Unassembled WGS sequence"/>
</dbReference>
<feature type="domain" description="DUF8035" evidence="2">
    <location>
        <begin position="520"/>
        <end position="559"/>
    </location>
</feature>
<evidence type="ECO:0000313" key="4">
    <source>
        <dbReference type="Proteomes" id="UP001150941"/>
    </source>
</evidence>
<evidence type="ECO:0000259" key="2">
    <source>
        <dbReference type="Pfam" id="PF26118"/>
    </source>
</evidence>
<reference evidence="3" key="1">
    <citation type="submission" date="2022-11" db="EMBL/GenBank/DDBJ databases">
        <authorList>
            <person name="Petersen C."/>
        </authorList>
    </citation>
    <scope>NUCLEOTIDE SEQUENCE</scope>
    <source>
        <strain evidence="3">IBT 19713</strain>
    </source>
</reference>
<feature type="region of interest" description="Disordered" evidence="1">
    <location>
        <begin position="1"/>
        <end position="59"/>
    </location>
</feature>
<dbReference type="PANTHER" id="PTHR42081">
    <property type="entry name" value="ZINC FINGER PROTEIN DHHC DOMAIN CONTAINING PROTEIN"/>
    <property type="match status" value="1"/>
</dbReference>